<accession>A0A4S4M6N8</accession>
<name>A0A4S4M6N8_9AGAM</name>
<dbReference type="Pfam" id="PF11927">
    <property type="entry name" value="HODM_asu-like"/>
    <property type="match status" value="1"/>
</dbReference>
<dbReference type="OrthoDB" id="497541at2759"/>
<dbReference type="Proteomes" id="UP000310158">
    <property type="component" value="Unassembled WGS sequence"/>
</dbReference>
<keyword evidence="2" id="KW-1185">Reference proteome</keyword>
<proteinExistence type="predicted"/>
<evidence type="ECO:0000313" key="2">
    <source>
        <dbReference type="Proteomes" id="UP000310158"/>
    </source>
</evidence>
<comment type="caution">
    <text evidence="1">The sequence shown here is derived from an EMBL/GenBank/DDBJ whole genome shotgun (WGS) entry which is preliminary data.</text>
</comment>
<protein>
    <submittedName>
        <fullName evidence="1">Uncharacterized protein</fullName>
    </submittedName>
</protein>
<dbReference type="EMBL" id="SGPL01000011">
    <property type="protein sequence ID" value="THH20946.1"/>
    <property type="molecule type" value="Genomic_DNA"/>
</dbReference>
<evidence type="ECO:0000313" key="1">
    <source>
        <dbReference type="EMBL" id="THH20946.1"/>
    </source>
</evidence>
<reference evidence="1 2" key="1">
    <citation type="submission" date="2019-02" db="EMBL/GenBank/DDBJ databases">
        <title>Genome sequencing of the rare red list fungi Bondarzewia mesenterica.</title>
        <authorList>
            <person name="Buettner E."/>
            <person name="Kellner H."/>
        </authorList>
    </citation>
    <scope>NUCLEOTIDE SEQUENCE [LARGE SCALE GENOMIC DNA]</scope>
    <source>
        <strain evidence="1 2">DSM 108281</strain>
    </source>
</reference>
<dbReference type="InterPro" id="IPR021848">
    <property type="entry name" value="HODM_asu-like"/>
</dbReference>
<dbReference type="AlphaFoldDB" id="A0A4S4M6N8"/>
<organism evidence="1 2">
    <name type="scientific">Bondarzewia mesenterica</name>
    <dbReference type="NCBI Taxonomy" id="1095465"/>
    <lineage>
        <taxon>Eukaryota</taxon>
        <taxon>Fungi</taxon>
        <taxon>Dikarya</taxon>
        <taxon>Basidiomycota</taxon>
        <taxon>Agaricomycotina</taxon>
        <taxon>Agaricomycetes</taxon>
        <taxon>Russulales</taxon>
        <taxon>Bondarzewiaceae</taxon>
        <taxon>Bondarzewia</taxon>
    </lineage>
</organism>
<sequence length="451" mass="51488">MAALDWLIDHRTPLLCIGVSAFLICYSPKLESLWRKALRSVPPDDETKSKAESVSSSSFIYPKIDSCLEALENIKPVPYRPFKWGEYHVTMGIKNISFEKWIELDDQFAHYHQLRLHRMKLRGKRVVQTLPDDPQFATSGYAAAKELVHELAEYLSRRYPNTFHVERHPRGKDGDDGWYGEGRIRMITILPPVNATYNLDEEDPMTVAGLLVQDDLALMIEGSGETYYLRSGAICTAGFWRLEDKLGMSLDDIHFSGNVPQYQKKLRTSLNRFIQRLPVDKLIQRNNYFFKIVSDFTRPVEPLDPDELGWAETTVGAEDAFQSGAGLGYGKEDAAEHDVVDAAVEKQDMNVKPSMMRLRMERQTLRRLPKTGAVIFTIRTYIVPVEELVKEVGTPGRMASAIRSWPDDVAGYKSRASYQQYVLPYLDECHKKQVEEGLLGADEQPHTDYPF</sequence>
<gene>
    <name evidence="1" type="ORF">EW146_g507</name>
</gene>